<protein>
    <submittedName>
        <fullName evidence="1">IpaB/EvcA family protein</fullName>
    </submittedName>
</protein>
<dbReference type="AlphaFoldDB" id="A0A4Y4G919"/>
<organism evidence="1 4">
    <name type="scientific">Weissella hellenica</name>
    <dbReference type="NCBI Taxonomy" id="46256"/>
    <lineage>
        <taxon>Bacteria</taxon>
        <taxon>Bacillati</taxon>
        <taxon>Bacillota</taxon>
        <taxon>Bacilli</taxon>
        <taxon>Lactobacillales</taxon>
        <taxon>Lactobacillaceae</taxon>
        <taxon>Weissella</taxon>
    </lineage>
</organism>
<sequence>MKFTNDTLALLDQVNSVYPGSVILRGTDTVTGVITHDQVSTDMLGTRLMVEVTDGTEPDFLATAELLTMLLTLNGYPQIYFQLKGEDINLTDQLMVMATHLYQPALRAIIYREQAAHGMLTEAVVQGMISGVQQTLTPETADNNSENALRLLTLLDLQVFLHSASQETNAIREKMGQQYPQAWTAAQKVFDAMKADDIKNPFSVHRAVVTAFKLFDEQMIVWGLPEIHADEFTTLTPVLSERQLRLPLAQVFDIKHLTMQDRHTDKEAYAGLLKTSGQNSFVLSVPDDDSAEFFKELYQTPVKEVLVKIGQPFAIR</sequence>
<comment type="caution">
    <text evidence="1">The sequence shown here is derived from an EMBL/GenBank/DDBJ whole genome shotgun (WGS) entry which is preliminary data.</text>
</comment>
<reference evidence="2 3" key="1">
    <citation type="submission" date="2016-08" db="EMBL/GenBank/DDBJ databases">
        <authorList>
            <person name="Varghese N."/>
            <person name="Submissions Spin"/>
        </authorList>
    </citation>
    <scope>NUCLEOTIDE SEQUENCE [LARGE SCALE GENOMIC DNA]</scope>
    <source>
        <strain evidence="2 3">R-53116</strain>
    </source>
</reference>
<evidence type="ECO:0000313" key="1">
    <source>
        <dbReference type="EMBL" id="NKY67761.1"/>
    </source>
</evidence>
<dbReference type="RefSeq" id="WP_074428111.1">
    <property type="nucleotide sequence ID" value="NZ_BJEG01000022.1"/>
</dbReference>
<evidence type="ECO:0000313" key="4">
    <source>
        <dbReference type="Proteomes" id="UP000585749"/>
    </source>
</evidence>
<dbReference type="EMBL" id="JAAXPM010000020">
    <property type="protein sequence ID" value="NKY67761.1"/>
    <property type="molecule type" value="Genomic_DNA"/>
</dbReference>
<reference evidence="1 4" key="2">
    <citation type="submission" date="2020-04" db="EMBL/GenBank/DDBJ databases">
        <title>MicrobeNet Type strains.</title>
        <authorList>
            <person name="Nicholson A.C."/>
        </authorList>
    </citation>
    <scope>NUCLEOTIDE SEQUENCE [LARGE SCALE GENOMIC DNA]</scope>
    <source>
        <strain evidence="1 4">CCUG 33494</strain>
    </source>
</reference>
<keyword evidence="3" id="KW-1185">Reference proteome</keyword>
<evidence type="ECO:0000313" key="3">
    <source>
        <dbReference type="Proteomes" id="UP000182448"/>
    </source>
</evidence>
<dbReference type="EMBL" id="FMAW01000024">
    <property type="protein sequence ID" value="SCC14724.1"/>
    <property type="molecule type" value="Genomic_DNA"/>
</dbReference>
<gene>
    <name evidence="2" type="ORF">GA0061075_1243</name>
    <name evidence="1" type="ORF">HF960_08915</name>
</gene>
<evidence type="ECO:0000313" key="2">
    <source>
        <dbReference type="EMBL" id="SCC14724.1"/>
    </source>
</evidence>
<proteinExistence type="predicted"/>
<name>A0A4Y4G919_WEIHE</name>
<accession>A0A4Y4G919</accession>
<dbReference type="OrthoDB" id="2246846at2"/>
<dbReference type="Proteomes" id="UP000585749">
    <property type="component" value="Unassembled WGS sequence"/>
</dbReference>
<dbReference type="Proteomes" id="UP000182448">
    <property type="component" value="Unassembled WGS sequence"/>
</dbReference>